<gene>
    <name evidence="3" type="ORF">HY834_04920</name>
</gene>
<dbReference type="PANTHER" id="PTHR40048:SF1">
    <property type="entry name" value="RHAMNOSYL O-METHYLTRANSFERASE"/>
    <property type="match status" value="1"/>
</dbReference>
<keyword evidence="2" id="KW-0808">Transferase</keyword>
<comment type="caution">
    <text evidence="3">The sequence shown here is derived from an EMBL/GenBank/DDBJ whole genome shotgun (WGS) entry which is preliminary data.</text>
</comment>
<keyword evidence="1 3" id="KW-0489">Methyltransferase</keyword>
<evidence type="ECO:0000313" key="4">
    <source>
        <dbReference type="Proteomes" id="UP000782610"/>
    </source>
</evidence>
<protein>
    <submittedName>
        <fullName evidence="3">Class I SAM-dependent methyltransferase</fullName>
    </submittedName>
</protein>
<dbReference type="GO" id="GO:0032259">
    <property type="term" value="P:methylation"/>
    <property type="evidence" value="ECO:0007669"/>
    <property type="project" value="UniProtKB-KW"/>
</dbReference>
<evidence type="ECO:0000313" key="3">
    <source>
        <dbReference type="EMBL" id="MBI4921069.1"/>
    </source>
</evidence>
<dbReference type="AlphaFoldDB" id="A0A933KYR9"/>
<dbReference type="GO" id="GO:0071770">
    <property type="term" value="P:DIM/DIP cell wall layer assembly"/>
    <property type="evidence" value="ECO:0007669"/>
    <property type="project" value="TreeGrafter"/>
</dbReference>
<dbReference type="Pfam" id="PF13578">
    <property type="entry name" value="Methyltransf_24"/>
    <property type="match status" value="1"/>
</dbReference>
<dbReference type="EMBL" id="JACRAF010000016">
    <property type="protein sequence ID" value="MBI4921069.1"/>
    <property type="molecule type" value="Genomic_DNA"/>
</dbReference>
<accession>A0A933KYR9</accession>
<dbReference type="GO" id="GO:0005886">
    <property type="term" value="C:plasma membrane"/>
    <property type="evidence" value="ECO:0007669"/>
    <property type="project" value="TreeGrafter"/>
</dbReference>
<dbReference type="SUPFAM" id="SSF53335">
    <property type="entry name" value="S-adenosyl-L-methionine-dependent methyltransferases"/>
    <property type="match status" value="1"/>
</dbReference>
<dbReference type="Gene3D" id="3.40.50.150">
    <property type="entry name" value="Vaccinia Virus protein VP39"/>
    <property type="match status" value="1"/>
</dbReference>
<evidence type="ECO:0000256" key="2">
    <source>
        <dbReference type="ARBA" id="ARBA00022679"/>
    </source>
</evidence>
<dbReference type="PANTHER" id="PTHR40048">
    <property type="entry name" value="RHAMNOSYL O-METHYLTRANSFERASE"/>
    <property type="match status" value="1"/>
</dbReference>
<evidence type="ECO:0000256" key="1">
    <source>
        <dbReference type="ARBA" id="ARBA00022603"/>
    </source>
</evidence>
<dbReference type="InterPro" id="IPR029044">
    <property type="entry name" value="Nucleotide-diphossugar_trans"/>
</dbReference>
<proteinExistence type="predicted"/>
<dbReference type="Proteomes" id="UP000782610">
    <property type="component" value="Unassembled WGS sequence"/>
</dbReference>
<dbReference type="CDD" id="cd00761">
    <property type="entry name" value="Glyco_tranf_GTA_type"/>
    <property type="match status" value="1"/>
</dbReference>
<dbReference type="SUPFAM" id="SSF53448">
    <property type="entry name" value="Nucleotide-diphospho-sugar transferases"/>
    <property type="match status" value="1"/>
</dbReference>
<organism evidence="3 4">
    <name type="scientific">Devosia nanyangense</name>
    <dbReference type="NCBI Taxonomy" id="1228055"/>
    <lineage>
        <taxon>Bacteria</taxon>
        <taxon>Pseudomonadati</taxon>
        <taxon>Pseudomonadota</taxon>
        <taxon>Alphaproteobacteria</taxon>
        <taxon>Hyphomicrobiales</taxon>
        <taxon>Devosiaceae</taxon>
        <taxon>Devosia</taxon>
    </lineage>
</organism>
<name>A0A933KYR9_9HYPH</name>
<dbReference type="Pfam" id="PF13704">
    <property type="entry name" value="Glyco_tranf_2_4"/>
    <property type="match status" value="1"/>
</dbReference>
<reference evidence="3" key="1">
    <citation type="submission" date="2020-07" db="EMBL/GenBank/DDBJ databases">
        <title>Huge and variable diversity of episymbiotic CPR bacteria and DPANN archaea in groundwater ecosystems.</title>
        <authorList>
            <person name="He C.Y."/>
            <person name="Keren R."/>
            <person name="Whittaker M."/>
            <person name="Farag I.F."/>
            <person name="Doudna J."/>
            <person name="Cate J.H.D."/>
            <person name="Banfield J.F."/>
        </authorList>
    </citation>
    <scope>NUCLEOTIDE SEQUENCE</scope>
    <source>
        <strain evidence="3">NC_groundwater_1586_Pr3_B-0.1um_66_15</strain>
    </source>
</reference>
<sequence>MNLRAILLVRNEADIWSHTLEAALKLFDHLYIVEHWPTDRTDEITAGFRAQYPDSISTFSLRQQGYFQCEVSGLLARKAFSDGADWVFFVDADEFLRFRSRSALEQALTGHDGEVVSLAWRNLMPNRPGSFTTFELAQPFQARRAPSPYGKIVIHRDWAARFPTFEIALGNHSLIPWYGAAHVLGTRVGEMLHIPIRSVERFREKVTSGIAAIEARAGDTPGGGRHLYEFASVLATGSEAEIAALALDYGSPAPATGDDATLVEVDDLVGDALVSAHAGQPGRDAAETRAMDAAVQWRPSPAARGRKLAVIAGSEIEVRLRPMSGRRTVAPAQFSRLPDEPLRAIDTPIWIEATRAAFAPVETTVSSAWTGHVPTLFFLMRLLSPRRYVELGTQNGMSFFAACQAAAGAEPLCECVAVDSWEGDIQAGMFGEKVFADFEDRLHSSYPHIGSYIRGLFDDAAVCFEDGSIDLLHIDGLHTYEAVRNDFVTWLPKMSSRGVVILHDTMVEDEGFGVWKFWREIAGRYPSWNALHTYGLGIALVGEPRGEFAELLRAASAGDAIGGVVNEIAAGIGRLVMDAADRTLRQATADARAAPRATPAQAEATKAAVDQALRTVHSSLSWRVTRPLRWAGRLVRNLTGKKHNG</sequence>
<dbReference type="GO" id="GO:0008168">
    <property type="term" value="F:methyltransferase activity"/>
    <property type="evidence" value="ECO:0007669"/>
    <property type="project" value="UniProtKB-KW"/>
</dbReference>
<dbReference type="InterPro" id="IPR029063">
    <property type="entry name" value="SAM-dependent_MTases_sf"/>
</dbReference>